<evidence type="ECO:0000313" key="1">
    <source>
        <dbReference type="EMBL" id="QOT75057.1"/>
    </source>
</evidence>
<name>A0A643G4D2_9BURK</name>
<reference evidence="1 2" key="1">
    <citation type="submission" date="2020-10" db="EMBL/GenBank/DDBJ databases">
        <title>Complete genome sequence of Cupriavidus basilensis CCUG 49340T.</title>
        <authorList>
            <person name="Salva-Serra F."/>
            <person name="Donoso R.A."/>
            <person name="Cho K.H."/>
            <person name="Yoo J.A."/>
            <person name="Lee K."/>
            <person name="Yoon S.-H."/>
            <person name="Perez-Pantoja D."/>
            <person name="Moore E.R.B."/>
        </authorList>
    </citation>
    <scope>NUCLEOTIDE SEQUENCE [LARGE SCALE GENOMIC DNA]</scope>
    <source>
        <strain evidence="2">CCUG 49340</strain>
    </source>
</reference>
<accession>A0A643G4D2</accession>
<proteinExistence type="predicted"/>
<organism evidence="1 2">
    <name type="scientific">Cupriavidus basilensis</name>
    <dbReference type="NCBI Taxonomy" id="68895"/>
    <lineage>
        <taxon>Bacteria</taxon>
        <taxon>Pseudomonadati</taxon>
        <taxon>Pseudomonadota</taxon>
        <taxon>Betaproteobacteria</taxon>
        <taxon>Burkholderiales</taxon>
        <taxon>Burkholderiaceae</taxon>
        <taxon>Cupriavidus</taxon>
    </lineage>
</organism>
<dbReference type="AlphaFoldDB" id="A0A643G4D2"/>
<gene>
    <name evidence="1" type="ORF">F7R26_012470</name>
</gene>
<protein>
    <submittedName>
        <fullName evidence="1">DUF2635 domain-containing protein</fullName>
    </submittedName>
</protein>
<sequence length="64" mass="7172">MKIKPAPGLKVRDPVTKQFIGDEHEADERDLYWHCRLRDGDVVPADSQEEPVDPVTSRNSGAKA</sequence>
<dbReference type="EMBL" id="CP062803">
    <property type="protein sequence ID" value="QOT75057.1"/>
    <property type="molecule type" value="Genomic_DNA"/>
</dbReference>
<dbReference type="GeneID" id="98401724"/>
<dbReference type="InterPro" id="IPR024400">
    <property type="entry name" value="DUF2635"/>
</dbReference>
<dbReference type="Proteomes" id="UP000397656">
    <property type="component" value="Chromosome 1"/>
</dbReference>
<dbReference type="RefSeq" id="WP_150983282.1">
    <property type="nucleotide sequence ID" value="NZ_CP062803.1"/>
</dbReference>
<dbReference type="Pfam" id="PF10948">
    <property type="entry name" value="DUF2635"/>
    <property type="match status" value="1"/>
</dbReference>
<evidence type="ECO:0000313" key="2">
    <source>
        <dbReference type="Proteomes" id="UP000397656"/>
    </source>
</evidence>